<proteinExistence type="predicted"/>
<feature type="domain" description="DUF6950" evidence="1">
    <location>
        <begin position="5"/>
        <end position="131"/>
    </location>
</feature>
<sequence length="132" mass="14416">MTDLERRQAALEKTIAKYRGRPLDYRSADCIRMVRFHLLQMGHRPPPLPRYQSLIGARRALAQAGGMIAIFDALLPRITPASMLPGDIAVAAGDDAEAAVISVGYKVMGWHQDSDVAVNMTVNASALTAWRA</sequence>
<reference evidence="2" key="1">
    <citation type="submission" date="2018-07" db="EMBL/GenBank/DDBJ databases">
        <title>Complete genome sequence of Sphingomonas bisphenolicum strain AO1, a bisphenol A degradative bacterium isolated from Japanese farm field.</title>
        <authorList>
            <person name="Murakami M."/>
            <person name="Koh M."/>
            <person name="Koba S."/>
            <person name="Matsumura Y."/>
        </authorList>
    </citation>
    <scope>NUCLEOTIDE SEQUENCE</scope>
    <source>
        <strain evidence="2">AO1</strain>
    </source>
</reference>
<keyword evidence="3" id="KW-1185">Reference proteome</keyword>
<accession>A0ABN5WJT3</accession>
<protein>
    <recommendedName>
        <fullName evidence="1">DUF6950 domain-containing protein</fullName>
    </recommendedName>
</protein>
<name>A0ABN5WJT3_9SPHN</name>
<organism evidence="2 3">
    <name type="scientific">Sphingomonas bisphenolicum</name>
    <dbReference type="NCBI Taxonomy" id="296544"/>
    <lineage>
        <taxon>Bacteria</taxon>
        <taxon>Pseudomonadati</taxon>
        <taxon>Pseudomonadota</taxon>
        <taxon>Alphaproteobacteria</taxon>
        <taxon>Sphingomonadales</taxon>
        <taxon>Sphingomonadaceae</taxon>
        <taxon>Sphingomonas</taxon>
    </lineage>
</organism>
<gene>
    <name evidence="2" type="ORF">SBA_ch1_23830</name>
</gene>
<dbReference type="InterPro" id="IPR053802">
    <property type="entry name" value="DUF6950"/>
</dbReference>
<evidence type="ECO:0000313" key="3">
    <source>
        <dbReference type="Proteomes" id="UP001059971"/>
    </source>
</evidence>
<dbReference type="RefSeq" id="WP_261934594.1">
    <property type="nucleotide sequence ID" value="NZ_AP018817.1"/>
</dbReference>
<dbReference type="Proteomes" id="UP001059971">
    <property type="component" value="Chromosome 1"/>
</dbReference>
<dbReference type="EMBL" id="AP018817">
    <property type="protein sequence ID" value="BBF70183.1"/>
    <property type="molecule type" value="Genomic_DNA"/>
</dbReference>
<evidence type="ECO:0000313" key="2">
    <source>
        <dbReference type="EMBL" id="BBF70183.1"/>
    </source>
</evidence>
<evidence type="ECO:0000259" key="1">
    <source>
        <dbReference type="Pfam" id="PF22262"/>
    </source>
</evidence>
<dbReference type="Pfam" id="PF22262">
    <property type="entry name" value="DUF6950"/>
    <property type="match status" value="1"/>
</dbReference>